<keyword evidence="1" id="KW-1133">Transmembrane helix</keyword>
<reference evidence="2 3" key="1">
    <citation type="submission" date="2019-08" db="EMBL/GenBank/DDBJ databases">
        <authorList>
            <person name="Guy L."/>
        </authorList>
    </citation>
    <scope>NUCLEOTIDE SEQUENCE [LARGE SCALE GENOMIC DNA]</scope>
    <source>
        <strain evidence="2 3">SGT-108</strain>
    </source>
</reference>
<dbReference type="AlphaFoldDB" id="A0A5E4PI02"/>
<keyword evidence="1" id="KW-0812">Transmembrane</keyword>
<keyword evidence="3" id="KW-1185">Reference proteome</keyword>
<gene>
    <name evidence="2" type="ORF">AQUSIP_19840</name>
</gene>
<dbReference type="Pfam" id="PF05137">
    <property type="entry name" value="PilN"/>
    <property type="match status" value="1"/>
</dbReference>
<dbReference type="KEGG" id="asip:AQUSIP_19840"/>
<dbReference type="EMBL" id="LR699119">
    <property type="protein sequence ID" value="VVC76660.1"/>
    <property type="molecule type" value="Genomic_DNA"/>
</dbReference>
<accession>A0A5E4PI02</accession>
<evidence type="ECO:0000313" key="3">
    <source>
        <dbReference type="Proteomes" id="UP000324194"/>
    </source>
</evidence>
<evidence type="ECO:0000256" key="1">
    <source>
        <dbReference type="SAM" id="Phobius"/>
    </source>
</evidence>
<feature type="transmembrane region" description="Helical" evidence="1">
    <location>
        <begin position="20"/>
        <end position="43"/>
    </location>
</feature>
<sequence length="189" mass="21781">MATMNLLPWREYERVYQRKLLKRILFITCLLALASLLAIHVCLSREEHRARIRLAVIEDELNKFRRDFFPVPHVIKSGGAAVTIPGLLLDQRGFNRLFFSGLGEMEPAGICFMKIQRVNNVTRFQGQADSSADLTAFLLHWRMSGLFSEIHINSLEQERNGRMRFIFQAEKPAFGPHMNITGMNYKKGV</sequence>
<organism evidence="2 3">
    <name type="scientific">Aquicella siphonis</name>
    <dbReference type="NCBI Taxonomy" id="254247"/>
    <lineage>
        <taxon>Bacteria</taxon>
        <taxon>Pseudomonadati</taxon>
        <taxon>Pseudomonadota</taxon>
        <taxon>Gammaproteobacteria</taxon>
        <taxon>Legionellales</taxon>
        <taxon>Coxiellaceae</taxon>
        <taxon>Aquicella</taxon>
    </lineage>
</organism>
<proteinExistence type="predicted"/>
<dbReference type="Proteomes" id="UP000324194">
    <property type="component" value="Chromosome 1"/>
</dbReference>
<evidence type="ECO:0000313" key="2">
    <source>
        <dbReference type="EMBL" id="VVC76660.1"/>
    </source>
</evidence>
<protein>
    <submittedName>
        <fullName evidence="2">Uncharacterized protein</fullName>
    </submittedName>
</protein>
<dbReference type="InterPro" id="IPR007813">
    <property type="entry name" value="PilN"/>
</dbReference>
<keyword evidence="1" id="KW-0472">Membrane</keyword>
<name>A0A5E4PI02_9COXI</name>